<dbReference type="InterPro" id="IPR029057">
    <property type="entry name" value="PRTase-like"/>
</dbReference>
<accession>A0AAV8SUK6</accession>
<name>A0AAV8SUK6_9ROSI</name>
<dbReference type="SUPFAM" id="SSF53271">
    <property type="entry name" value="PRTase-like"/>
    <property type="match status" value="1"/>
</dbReference>
<evidence type="ECO:0000313" key="2">
    <source>
        <dbReference type="EMBL" id="KAJ8755893.1"/>
    </source>
</evidence>
<gene>
    <name evidence="2" type="ORF">K2173_024438</name>
</gene>
<feature type="domain" description="Phosphoribosyltransferase" evidence="1">
    <location>
        <begin position="52"/>
        <end position="126"/>
    </location>
</feature>
<evidence type="ECO:0000259" key="1">
    <source>
        <dbReference type="Pfam" id="PF14681"/>
    </source>
</evidence>
<proteinExistence type="predicted"/>
<evidence type="ECO:0000313" key="3">
    <source>
        <dbReference type="Proteomes" id="UP001159364"/>
    </source>
</evidence>
<comment type="caution">
    <text evidence="2">The sequence shown here is derived from an EMBL/GenBank/DDBJ whole genome shotgun (WGS) entry which is preliminary data.</text>
</comment>
<keyword evidence="3" id="KW-1185">Reference proteome</keyword>
<dbReference type="Proteomes" id="UP001159364">
    <property type="component" value="Linkage Group LG09"/>
</dbReference>
<dbReference type="InterPro" id="IPR000836">
    <property type="entry name" value="PRTase_dom"/>
</dbReference>
<dbReference type="EMBL" id="JAIWQS010000009">
    <property type="protein sequence ID" value="KAJ8755893.1"/>
    <property type="molecule type" value="Genomic_DNA"/>
</dbReference>
<reference evidence="2 3" key="1">
    <citation type="submission" date="2021-09" db="EMBL/GenBank/DDBJ databases">
        <title>Genomic insights and catalytic innovation underlie evolution of tropane alkaloids biosynthesis.</title>
        <authorList>
            <person name="Wang Y.-J."/>
            <person name="Tian T."/>
            <person name="Huang J.-P."/>
            <person name="Huang S.-X."/>
        </authorList>
    </citation>
    <scope>NUCLEOTIDE SEQUENCE [LARGE SCALE GENOMIC DNA]</scope>
    <source>
        <strain evidence="2">KIB-2018</strain>
        <tissue evidence="2">Leaf</tissue>
    </source>
</reference>
<dbReference type="Gene3D" id="3.40.50.2020">
    <property type="match status" value="1"/>
</dbReference>
<dbReference type="AlphaFoldDB" id="A0AAV8SUK6"/>
<organism evidence="2 3">
    <name type="scientific">Erythroxylum novogranatense</name>
    <dbReference type="NCBI Taxonomy" id="1862640"/>
    <lineage>
        <taxon>Eukaryota</taxon>
        <taxon>Viridiplantae</taxon>
        <taxon>Streptophyta</taxon>
        <taxon>Embryophyta</taxon>
        <taxon>Tracheophyta</taxon>
        <taxon>Spermatophyta</taxon>
        <taxon>Magnoliopsida</taxon>
        <taxon>eudicotyledons</taxon>
        <taxon>Gunneridae</taxon>
        <taxon>Pentapetalae</taxon>
        <taxon>rosids</taxon>
        <taxon>fabids</taxon>
        <taxon>Malpighiales</taxon>
        <taxon>Erythroxylaceae</taxon>
        <taxon>Erythroxylum</taxon>
    </lineage>
</organism>
<sequence length="133" mass="14954">MFVRCCLSCEAAYNVMHYYNLAHCNVFHSLDSFYHSLSGEKLEKVNEYNSDHPGSVYPGVVFCKRLCGVSTIRSMENALRACCKRIKIGKILIHGEGNNGRQLIYEKLPADISSRQVLLLDPVLASDEQGILQ</sequence>
<dbReference type="Pfam" id="PF14681">
    <property type="entry name" value="UPRTase"/>
    <property type="match status" value="1"/>
</dbReference>
<protein>
    <recommendedName>
        <fullName evidence="1">Phosphoribosyltransferase domain-containing protein</fullName>
    </recommendedName>
</protein>